<keyword evidence="2" id="KW-0614">Plasmid</keyword>
<geneLocation type="plasmid" evidence="2 3">
    <name>unnamed2</name>
</geneLocation>
<reference evidence="2 3" key="1">
    <citation type="submission" date="2019-05" db="EMBL/GenBank/DDBJ databases">
        <title>Pseudorhodobacter turbinis sp. nov., isolated from the gut of the Korean turban shell.</title>
        <authorList>
            <person name="Jeong Y.-S."/>
            <person name="Kang W.-R."/>
            <person name="Bae J.-W."/>
        </authorList>
    </citation>
    <scope>NUCLEOTIDE SEQUENCE [LARGE SCALE GENOMIC DNA]</scope>
    <source>
        <strain evidence="2 3">S12M18</strain>
        <plasmid evidence="2 3">unnamed2</plasmid>
    </source>
</reference>
<dbReference type="Gene3D" id="3.90.550.10">
    <property type="entry name" value="Spore Coat Polysaccharide Biosynthesis Protein SpsA, Chain A"/>
    <property type="match status" value="1"/>
</dbReference>
<dbReference type="PANTHER" id="PTHR43685">
    <property type="entry name" value="GLYCOSYLTRANSFERASE"/>
    <property type="match status" value="1"/>
</dbReference>
<evidence type="ECO:0000313" key="3">
    <source>
        <dbReference type="Proteomes" id="UP000298631"/>
    </source>
</evidence>
<dbReference type="GO" id="GO:0016740">
    <property type="term" value="F:transferase activity"/>
    <property type="evidence" value="ECO:0007669"/>
    <property type="project" value="UniProtKB-KW"/>
</dbReference>
<organism evidence="2 3">
    <name type="scientific">Pseudorhodobacter turbinis</name>
    <dbReference type="NCBI Taxonomy" id="2500533"/>
    <lineage>
        <taxon>Bacteria</taxon>
        <taxon>Pseudomonadati</taxon>
        <taxon>Pseudomonadota</taxon>
        <taxon>Alphaproteobacteria</taxon>
        <taxon>Rhodobacterales</taxon>
        <taxon>Paracoccaceae</taxon>
        <taxon>Pseudorhodobacter</taxon>
    </lineage>
</organism>
<evidence type="ECO:0000259" key="1">
    <source>
        <dbReference type="Pfam" id="PF00535"/>
    </source>
</evidence>
<dbReference type="OrthoDB" id="6653642at2"/>
<evidence type="ECO:0000313" key="2">
    <source>
        <dbReference type="EMBL" id="QCO58132.1"/>
    </source>
</evidence>
<sequence>MTVLDDRPAISVVIPHLNQPDLLRRCLASIRQGTYQPHEIIVVDNGSSEMPHEICAEAGNITLLREETPGPGPARNLGVTHASAGVLAFIDADCLADPDWLAEAATAMADPTAEILGGDVRIAYVDPDNLTMIEAYESIYAYRMDRYIAREGFTGTGNLVVRRSVLDKVGPFSGLSVAEDRDWGQRATRGGHVIRYIPGMKVYHPARQDFGQLVQKWDRHIAHDFAGVRQSMKKRLKWAVKTAAMIASPLFEVARILASDRISGLRNKAKAAIVLTRIRFHRFRRMLQLLAGGDSGRLSGRWNRPDAS</sequence>
<keyword evidence="2" id="KW-0808">Transferase</keyword>
<dbReference type="AlphaFoldDB" id="A0A4P8EMK3"/>
<dbReference type="KEGG" id="pseb:EOK75_20465"/>
<proteinExistence type="predicted"/>
<dbReference type="InterPro" id="IPR001173">
    <property type="entry name" value="Glyco_trans_2-like"/>
</dbReference>
<dbReference type="Proteomes" id="UP000298631">
    <property type="component" value="Plasmid unnamed2"/>
</dbReference>
<accession>A0A4P8EMK3</accession>
<dbReference type="InterPro" id="IPR050834">
    <property type="entry name" value="Glycosyltransf_2"/>
</dbReference>
<name>A0A4P8EMK3_9RHOB</name>
<gene>
    <name evidence="2" type="ORF">EOK75_20465</name>
</gene>
<dbReference type="RefSeq" id="WP_137195939.1">
    <property type="nucleotide sequence ID" value="NZ_CP039966.1"/>
</dbReference>
<dbReference type="Pfam" id="PF00535">
    <property type="entry name" value="Glycos_transf_2"/>
    <property type="match status" value="1"/>
</dbReference>
<protein>
    <submittedName>
        <fullName evidence="2">Glycosyltransferase</fullName>
    </submittedName>
</protein>
<feature type="domain" description="Glycosyltransferase 2-like" evidence="1">
    <location>
        <begin position="11"/>
        <end position="169"/>
    </location>
</feature>
<dbReference type="SUPFAM" id="SSF53448">
    <property type="entry name" value="Nucleotide-diphospho-sugar transferases"/>
    <property type="match status" value="1"/>
</dbReference>
<dbReference type="PANTHER" id="PTHR43685:SF2">
    <property type="entry name" value="GLYCOSYLTRANSFERASE 2-LIKE DOMAIN-CONTAINING PROTEIN"/>
    <property type="match status" value="1"/>
</dbReference>
<dbReference type="EMBL" id="CP039966">
    <property type="protein sequence ID" value="QCO58132.1"/>
    <property type="molecule type" value="Genomic_DNA"/>
</dbReference>
<dbReference type="InterPro" id="IPR029044">
    <property type="entry name" value="Nucleotide-diphossugar_trans"/>
</dbReference>
<dbReference type="CDD" id="cd00761">
    <property type="entry name" value="Glyco_tranf_GTA_type"/>
    <property type="match status" value="1"/>
</dbReference>
<keyword evidence="3" id="KW-1185">Reference proteome</keyword>